<accession>A0A0V8RQT9</accession>
<sequence length="160" mass="17401">MTDAHARLLAARDVLNRAEQAVGLRARDDIEHAQSGISPVLLGPTGRAELIRLLLDVCPSEGWIGVCGVSNIGWEWASQQGMDLDRVLVLNAGKDHQVGDLCSLLIEACDVVCLDVPELSGAQQRALAARARSMGRTIVTLRPWPGFSRDAVRQRMRLVV</sequence>
<comment type="caution">
    <text evidence="1">The sequence shown here is derived from an EMBL/GenBank/DDBJ whole genome shotgun (WGS) entry which is preliminary data.</text>
</comment>
<dbReference type="RefSeq" id="WP_060567251.1">
    <property type="nucleotide sequence ID" value="NZ_CP040006.1"/>
</dbReference>
<gene>
    <name evidence="1" type="ORF">APY09_07530</name>
</gene>
<dbReference type="AlphaFoldDB" id="A0A0V8RQT9"/>
<reference evidence="1 2" key="1">
    <citation type="submission" date="2015-10" db="EMBL/GenBank/DDBJ databases">
        <title>Draft Genome of Actinomyces odontolyticus subsp. actinosynbacter strain XH001.</title>
        <authorList>
            <person name="Mclean J.S."/>
            <person name="He X."/>
        </authorList>
    </citation>
    <scope>NUCLEOTIDE SEQUENCE [LARGE SCALE GENOMIC DNA]</scope>
    <source>
        <strain evidence="1 2">XH001</strain>
    </source>
</reference>
<dbReference type="EMBL" id="LLVT01000003">
    <property type="protein sequence ID" value="KSW10356.1"/>
    <property type="molecule type" value="Genomic_DNA"/>
</dbReference>
<evidence type="ECO:0000313" key="1">
    <source>
        <dbReference type="EMBL" id="KSW10356.1"/>
    </source>
</evidence>
<name>A0A0V8RQT9_9ACTO</name>
<organism evidence="1 2">
    <name type="scientific">Schaalia odontolytica</name>
    <dbReference type="NCBI Taxonomy" id="1660"/>
    <lineage>
        <taxon>Bacteria</taxon>
        <taxon>Bacillati</taxon>
        <taxon>Actinomycetota</taxon>
        <taxon>Actinomycetes</taxon>
        <taxon>Actinomycetales</taxon>
        <taxon>Actinomycetaceae</taxon>
        <taxon>Schaalia</taxon>
    </lineage>
</organism>
<evidence type="ECO:0000313" key="2">
    <source>
        <dbReference type="Proteomes" id="UP000054686"/>
    </source>
</evidence>
<protein>
    <submittedName>
        <fullName evidence="1">Uncharacterized protein</fullName>
    </submittedName>
</protein>
<dbReference type="Proteomes" id="UP000054686">
    <property type="component" value="Unassembled WGS sequence"/>
</dbReference>
<proteinExistence type="predicted"/>
<dbReference type="OrthoDB" id="3253383at2"/>